<dbReference type="Gene3D" id="3.50.50.60">
    <property type="entry name" value="FAD/NAD(P)-binding domain"/>
    <property type="match status" value="1"/>
</dbReference>
<reference evidence="3 4" key="1">
    <citation type="submission" date="2020-06" db="EMBL/GenBank/DDBJ databases">
        <title>Genome sequence of 2 isolates from Red Sea Mangroves.</title>
        <authorList>
            <person name="Sefrji F."/>
            <person name="Michoud G."/>
            <person name="Merlino G."/>
            <person name="Daffonchio D."/>
        </authorList>
    </citation>
    <scope>NUCLEOTIDE SEQUENCE [LARGE SCALE GENOMIC DNA]</scope>
    <source>
        <strain evidence="3 4">R1DC25</strain>
    </source>
</reference>
<dbReference type="RefSeq" id="WP_213164024.1">
    <property type="nucleotide sequence ID" value="NZ_CP058214.1"/>
</dbReference>
<keyword evidence="1" id="KW-0560">Oxidoreductase</keyword>
<dbReference type="InterPro" id="IPR006076">
    <property type="entry name" value="FAD-dep_OxRdtase"/>
</dbReference>
<organism evidence="3 4">
    <name type="scientific">Kaustia mangrovi</name>
    <dbReference type="NCBI Taxonomy" id="2593653"/>
    <lineage>
        <taxon>Bacteria</taxon>
        <taxon>Pseudomonadati</taxon>
        <taxon>Pseudomonadota</taxon>
        <taxon>Alphaproteobacteria</taxon>
        <taxon>Hyphomicrobiales</taxon>
        <taxon>Parvibaculaceae</taxon>
        <taxon>Kaustia</taxon>
    </lineage>
</organism>
<dbReference type="GO" id="GO:0016491">
    <property type="term" value="F:oxidoreductase activity"/>
    <property type="evidence" value="ECO:0007669"/>
    <property type="project" value="UniProtKB-KW"/>
</dbReference>
<dbReference type="SUPFAM" id="SSF51905">
    <property type="entry name" value="FAD/NAD(P)-binding domain"/>
    <property type="match status" value="1"/>
</dbReference>
<evidence type="ECO:0000259" key="2">
    <source>
        <dbReference type="Pfam" id="PF01266"/>
    </source>
</evidence>
<accession>A0A7S8C3P3</accession>
<name>A0A7S8C3P3_9HYPH</name>
<dbReference type="GO" id="GO:0005737">
    <property type="term" value="C:cytoplasm"/>
    <property type="evidence" value="ECO:0007669"/>
    <property type="project" value="TreeGrafter"/>
</dbReference>
<dbReference type="InterPro" id="IPR036188">
    <property type="entry name" value="FAD/NAD-bd_sf"/>
</dbReference>
<dbReference type="EMBL" id="CP058214">
    <property type="protein sequence ID" value="QPC42789.1"/>
    <property type="molecule type" value="Genomic_DNA"/>
</dbReference>
<keyword evidence="4" id="KW-1185">Reference proteome</keyword>
<dbReference type="KEGG" id="kmn:HW532_08835"/>
<dbReference type="SUPFAM" id="SSF54373">
    <property type="entry name" value="FAD-linked reductases, C-terminal domain"/>
    <property type="match status" value="1"/>
</dbReference>
<feature type="domain" description="FAD dependent oxidoreductase" evidence="2">
    <location>
        <begin position="5"/>
        <end position="342"/>
    </location>
</feature>
<evidence type="ECO:0000313" key="3">
    <source>
        <dbReference type="EMBL" id="QPC42789.1"/>
    </source>
</evidence>
<dbReference type="PANTHER" id="PTHR13847:SF287">
    <property type="entry name" value="FAD-DEPENDENT OXIDOREDUCTASE DOMAIN-CONTAINING PROTEIN 1"/>
    <property type="match status" value="1"/>
</dbReference>
<dbReference type="Proteomes" id="UP000593594">
    <property type="component" value="Chromosome"/>
</dbReference>
<dbReference type="Pfam" id="PF01266">
    <property type="entry name" value="DAO"/>
    <property type="match status" value="1"/>
</dbReference>
<evidence type="ECO:0000256" key="1">
    <source>
        <dbReference type="ARBA" id="ARBA00023002"/>
    </source>
</evidence>
<gene>
    <name evidence="3" type="ORF">HW532_08835</name>
</gene>
<dbReference type="Gene3D" id="3.30.9.10">
    <property type="entry name" value="D-Amino Acid Oxidase, subunit A, domain 2"/>
    <property type="match status" value="1"/>
</dbReference>
<proteinExistence type="predicted"/>
<dbReference type="AlphaFoldDB" id="A0A7S8C3P3"/>
<protein>
    <submittedName>
        <fullName evidence="3">FAD-binding oxidoreductase</fullName>
    </submittedName>
</protein>
<evidence type="ECO:0000313" key="4">
    <source>
        <dbReference type="Proteomes" id="UP000593594"/>
    </source>
</evidence>
<sequence>MKSHDAIVVGGGLVGSAVAFGLAEKGLHVAVLDEGDVAFRASRGNFGLVWVQSKGDGMQAYAEWTGRSADLWPGFADTLSGELGVDIGYRKPGGLHLCLSEKELEDRKALLHRMHNQAGEGGYDCRVLDRAEVADMVPGIGEAVVGATYGPHDGHANPLYLLRALHNGLSLRGADYRPNARVERIARDGSAYAVHTATERLVAPKVVLAAGLGSRRLGPDIGLDVPVAPLKGQILVTERCPQRFAMPTAFVRQTEEGSYLLGDSHEDVGFDVTSSVDVIGQIAARAVRSFPFLNDVRVVRGWGALRIMTPDGFPVYDESETHPGAYSVSCHSGVTLAAAHALGLAPAIADDRFRETFAAFTARRFDVSQA</sequence>
<dbReference type="PANTHER" id="PTHR13847">
    <property type="entry name" value="SARCOSINE DEHYDROGENASE-RELATED"/>
    <property type="match status" value="1"/>
</dbReference>